<accession>A0ABQ6N6B5</accession>
<dbReference type="InterPro" id="IPR000048">
    <property type="entry name" value="IQ_motif_EF-hand-BS"/>
</dbReference>
<evidence type="ECO:0000313" key="3">
    <source>
        <dbReference type="EMBL" id="GMI41685.1"/>
    </source>
</evidence>
<comment type="caution">
    <text evidence="3">The sequence shown here is derived from an EMBL/GenBank/DDBJ whole genome shotgun (WGS) entry which is preliminary data.</text>
</comment>
<name>A0ABQ6N6B5_9STRA</name>
<evidence type="ECO:0000256" key="1">
    <source>
        <dbReference type="SAM" id="Coils"/>
    </source>
</evidence>
<proteinExistence type="predicted"/>
<feature type="region of interest" description="Disordered" evidence="2">
    <location>
        <begin position="93"/>
        <end position="196"/>
    </location>
</feature>
<feature type="region of interest" description="Disordered" evidence="2">
    <location>
        <begin position="2624"/>
        <end position="2673"/>
    </location>
</feature>
<organism evidence="3 4">
    <name type="scientific">Tetraparma gracilis</name>
    <dbReference type="NCBI Taxonomy" id="2962635"/>
    <lineage>
        <taxon>Eukaryota</taxon>
        <taxon>Sar</taxon>
        <taxon>Stramenopiles</taxon>
        <taxon>Ochrophyta</taxon>
        <taxon>Bolidophyceae</taxon>
        <taxon>Parmales</taxon>
        <taxon>Triparmaceae</taxon>
        <taxon>Tetraparma</taxon>
    </lineage>
</organism>
<dbReference type="SMART" id="SM00015">
    <property type="entry name" value="IQ"/>
    <property type="match status" value="5"/>
</dbReference>
<feature type="coiled-coil region" evidence="1">
    <location>
        <begin position="406"/>
        <end position="450"/>
    </location>
</feature>
<evidence type="ECO:0000256" key="2">
    <source>
        <dbReference type="SAM" id="MobiDB-lite"/>
    </source>
</evidence>
<feature type="compositionally biased region" description="Low complexity" evidence="2">
    <location>
        <begin position="171"/>
        <end position="185"/>
    </location>
</feature>
<reference evidence="3 4" key="1">
    <citation type="journal article" date="2023" name="Commun. Biol.">
        <title>Genome analysis of Parmales, the sister group of diatoms, reveals the evolutionary specialization of diatoms from phago-mixotrophs to photoautotrophs.</title>
        <authorList>
            <person name="Ban H."/>
            <person name="Sato S."/>
            <person name="Yoshikawa S."/>
            <person name="Yamada K."/>
            <person name="Nakamura Y."/>
            <person name="Ichinomiya M."/>
            <person name="Sato N."/>
            <person name="Blanc-Mathieu R."/>
            <person name="Endo H."/>
            <person name="Kuwata A."/>
            <person name="Ogata H."/>
        </authorList>
    </citation>
    <scope>NUCLEOTIDE SEQUENCE [LARGE SCALE GENOMIC DNA]</scope>
</reference>
<protein>
    <submittedName>
        <fullName evidence="3">Uncharacterized protein</fullName>
    </submittedName>
</protein>
<keyword evidence="4" id="KW-1185">Reference proteome</keyword>
<dbReference type="EMBL" id="BRYB01001019">
    <property type="protein sequence ID" value="GMI41685.1"/>
    <property type="molecule type" value="Genomic_DNA"/>
</dbReference>
<evidence type="ECO:0000313" key="4">
    <source>
        <dbReference type="Proteomes" id="UP001165060"/>
    </source>
</evidence>
<sequence length="2673" mass="300093">MRRLHVLASASTHALQPGVADLLDMLRIVSVEVVEAINTWRSGLSTPVPFRWNGINYLSKMPSDLDFLNSVKPLTSWLGFPMERNPFVIPLAMDQRPSTGQGGKPLLTGHKTSEGANADPGFTSVGNAVPAGTITSRTSTSKKGKSPTKSHPSPFSTPVINDPSLLSPKQSTLKSSTSNSSPSRSTSHHQSHVTPSTIGDLDLLRVRSAEKAILAEEAIAGRYLRSKDGRLVPAWQAGRERFGEDVAADDGRALGERARVPDGDLAPFAEQSGFGLDPRQPGDPDAPVEGDATKRKRKKTQGVERPSGRKQASKLGGSLHQLTTAGTSGRKKAPSRRSRGAILDMDITRKQKENEELEATLTELRNGMEVAEGALSDMEAEIQPIVREEGDAKDEAATVIQSEIRMVEAQTKVEAVKKRRAELEAARAIVAQREKELEGKRRELKEKEEQRLYFKAVEKRSQDARRARELERKRRMLDENQVLPEDEEQAMSLEDISSTSIQRIARGRQARAFYKRYKEMCERAATIIQGGIRGMFDRKIVRDRRLEQWASTTIKRLYRGRMARMEFKNLLAERSQSRAASKIQTQVRGQFGRNRMNHKRSLVSSAKRAFNAVSVRQLFPADLQELADAIQAPLIDVTKAYLPASVLGLIKIVCLSLGAEDKKEQLAHYSRIGVRTETAVDDAMTWETAMKVLRRSSKLLRRMRALASGPANRRPRLLHLPEKAVELFKAYEHDPSFTVDAMRRIGRGAKACIQLLTWASSLFEVFDYQLEFLDDIGDVQPGWLQKLREQQKEKRKHMIQLEIKKRSIAVAGDAAARAKASGKPFGTAQAVMVVEAQEKVKVEAVLEKMQFEEDVQEKKEKNEEQRVLGNAEEAVAFAERDVKVAKSDYKKSETEANLGSELDRNRLPKLRAHLIEREVILRDANTQFELIQIRMKKDDKKRNESKSKLDGELLFRCSACGEANALYMVAKEEKKVFAERHGGMKALGGLKGRDRDELGYIDQRIETAKKRVNDMKDLLKQKVEVFELECKKQHDAEAMMDAAPQGWDTATETELEEDRREDEVMAQEEMEKMKEFVSVEILDNKAERPRPLLVCISRDVPMVGKAKLLSQILSDFEGMFVRVSLSENQGVDVRAFQAALDAGSSIIVDVDSGISASTRSTYLHAIAVAKKALVPNPMCIMVLGDNDNRKGNGSEVHLGAAEADLRVMKDGNLKRRLQMASHCLRILKGDTLDNDMIDLSLTEGPPSRAHVIIMEACIVLLSPKNRFRHPDKNVASVSWQASRRLLADFKTLKKELGEVDRENIPDENLVILQEYLAADAWPKLGQLSNTTHPFLSVVHAWVQNIVEYGAMLRAGGGHPPTLTRRNPLNLFSAVITMTDAESVIQEEDESAKVGWKATYSQMVAPLLEDVRVFREAINIGGDIHTVNVYLDCDRVFFSAYNPNTSVSFVTSIHVREINALLAPNSIERGEFGNRAPPQTREEMFSRLVHLLVLERQSRLLGYRKTLSCKRKLKRIMRETRRISGHLATITVSEDSLGELRCQAYLPQFSADLEIIVRLDMLFDVLPNADNTLETEHFKSEDAMRLLRPVTDRLAINPRLRTIQDMGLDPMRREQPGGKSKRLKGGGKGGKGLFLNMRMKGGPSRTLFEMTKKFSGTVHIVTVGEVGRGGMLRIRCYNPLNSEQHELRLSETDRALVINGSNGDWRLWCEGLMKRLSLRRISKQQQQALQREGDAPLTSSIGSARMDSYRGDTKLDFNRTIFQTALNLNHQMFSVRCTLAGFVDVGDSIELRIMNTSTNEEHVLTFTEEDMKKISGVPEETENVIRLLLNDMESREQVLREMIKYVKYVNTANTKDKVVFESEWMNKDAVSMKSEVVIKLDSGRLKIAGIEAAIKVDATDQGGLKCDLEDLKRIVIQGRKQAKLNSFESAEEEMSVGVLLRDEETEEEIQDLFEYDRKNKFQYKSLGLRFARGEEELPEVDPDTLLSPTLKFDEVVSESVQEEGGGLDVVDETKGKDDPITEQVKEAVAKEEDAMAMLKEARLIFNQGVKVKHGVVEALAYEVGMVIKAYESFTDKMERKLRLEVYSPNNSGKGVVEIVGEKDLREVIGPHVEELLLPENEEEMFHHIGHNRMKIAPGLWNEDTETYEKVGDQFTVLLTRNRLYSHQKQTPLGMGGGADQEANRDVLIDRRAFRGRKILRKAIKVSGVLLQIQVFEIMPVGPETENNAPTLRVLAYDPSTGHKMVLEIPGEAVEEVIVEEKKSLITETTNRYALADDICSMLKLLFPRGLPPELILPWSKELEARKASDDDSKSRRPQEERQKRSTDLLLRAGFNLPHLEGHVNYDCVVSVFKSQDVEDAVRVNVYIPRISESCETLILLNEQRMVLNGRKVLSFPRGEPIQTALGSIIRCLKLSLQDDLKVAKKKNLVATFVYKPDKPWKAAYDRLETDEAIPNRPVGQGNVVFIPADTRGDLIIRKGVKVSNLEVLVTVSTRAKGEKAGHGLVFEAYDPATSVTSVLHVVAGELKRLVGGREELLEEDVVFETVEMLLLKLVIEKGPVGHLVMKVDANVMPDLFLTEEQKKEKLKRQQEEEELAMDDIVDGEEEKPFVGVGIYPPLRSDLEKTTSRRVVSGPKGFEGSTVVEPGRIVYQQGGEEGEGGEEEKKKEEHSETMF</sequence>
<feature type="region of interest" description="Disordered" evidence="2">
    <location>
        <begin position="257"/>
        <end position="341"/>
    </location>
</feature>
<feature type="coiled-coil region" evidence="1">
    <location>
        <begin position="2578"/>
        <end position="2605"/>
    </location>
</feature>
<dbReference type="PROSITE" id="PS50096">
    <property type="entry name" value="IQ"/>
    <property type="match status" value="4"/>
</dbReference>
<feature type="coiled-coil region" evidence="1">
    <location>
        <begin position="841"/>
        <end position="895"/>
    </location>
</feature>
<keyword evidence="1" id="KW-0175">Coiled coil</keyword>
<feature type="compositionally biased region" description="Basic and acidic residues" evidence="2">
    <location>
        <begin position="2661"/>
        <end position="2673"/>
    </location>
</feature>
<feature type="compositionally biased region" description="Basic residues" evidence="2">
    <location>
        <begin position="329"/>
        <end position="339"/>
    </location>
</feature>
<feature type="coiled-coil region" evidence="1">
    <location>
        <begin position="347"/>
        <end position="381"/>
    </location>
</feature>
<feature type="region of interest" description="Disordered" evidence="2">
    <location>
        <begin position="1608"/>
        <end position="1627"/>
    </location>
</feature>
<dbReference type="Proteomes" id="UP001165060">
    <property type="component" value="Unassembled WGS sequence"/>
</dbReference>
<gene>
    <name evidence="3" type="ORF">TeGR_g13922</name>
</gene>